<accession>H5S873</accession>
<keyword evidence="1" id="KW-0472">Membrane</keyword>
<dbReference type="AlphaFoldDB" id="H5S873"/>
<evidence type="ECO:0000313" key="2">
    <source>
        <dbReference type="EMBL" id="BAL52359.1"/>
    </source>
</evidence>
<keyword evidence="1" id="KW-0812">Transmembrane</keyword>
<gene>
    <name evidence="2" type="ORF">HGMM_F01A04C06</name>
</gene>
<evidence type="ECO:0000256" key="1">
    <source>
        <dbReference type="SAM" id="Phobius"/>
    </source>
</evidence>
<sequence>MLTNLLQDIVHYLARCLLCLLGIRFADIGVIIARLRHSLRTFRFFQFANQLRVKLHLFFLQRLIIGGKENLEQPFHRRFYITAFIYDVLNFP</sequence>
<name>H5S873_9BACT</name>
<reference evidence="2" key="1">
    <citation type="journal article" date="2005" name="Environ. Microbiol.">
        <title>Genetic and functional properties of uncultivated thermophilic crenarchaeotes from a subsurface gold mine as revealed by analysis of genome fragments.</title>
        <authorList>
            <person name="Nunoura T."/>
            <person name="Hirayama H."/>
            <person name="Takami H."/>
            <person name="Oida H."/>
            <person name="Nishi S."/>
            <person name="Shimamura S."/>
            <person name="Suzuki Y."/>
            <person name="Inagaki F."/>
            <person name="Takai K."/>
            <person name="Nealson K.H."/>
            <person name="Horikoshi K."/>
        </authorList>
    </citation>
    <scope>NUCLEOTIDE SEQUENCE</scope>
</reference>
<protein>
    <submittedName>
        <fullName evidence="2">Uncharacterized protein</fullName>
    </submittedName>
</protein>
<dbReference type="EMBL" id="AP011626">
    <property type="protein sequence ID" value="BAL52359.1"/>
    <property type="molecule type" value="Genomic_DNA"/>
</dbReference>
<keyword evidence="1" id="KW-1133">Transmembrane helix</keyword>
<proteinExistence type="predicted"/>
<reference evidence="2" key="2">
    <citation type="journal article" date="2012" name="PLoS ONE">
        <title>A Deeply Branching Thermophilic Bacterium with an Ancient Acetyl-CoA Pathway Dominates a Subsurface Ecosystem.</title>
        <authorList>
            <person name="Takami H."/>
            <person name="Noguchi H."/>
            <person name="Takaki Y."/>
            <person name="Uchiyama I."/>
            <person name="Toyoda A."/>
            <person name="Nishi S."/>
            <person name="Chee G.-J."/>
            <person name="Arai W."/>
            <person name="Nunoura T."/>
            <person name="Itoh T."/>
            <person name="Hattori M."/>
            <person name="Takai K."/>
        </authorList>
    </citation>
    <scope>NUCLEOTIDE SEQUENCE</scope>
</reference>
<organism evidence="2">
    <name type="scientific">uncultured Planctomycetota bacterium</name>
    <dbReference type="NCBI Taxonomy" id="120965"/>
    <lineage>
        <taxon>Bacteria</taxon>
        <taxon>Pseudomonadati</taxon>
        <taxon>Planctomycetota</taxon>
        <taxon>environmental samples</taxon>
    </lineage>
</organism>
<feature type="transmembrane region" description="Helical" evidence="1">
    <location>
        <begin position="12"/>
        <end position="33"/>
    </location>
</feature>